<dbReference type="OrthoDB" id="9762027at2"/>
<evidence type="ECO:0000256" key="1">
    <source>
        <dbReference type="ARBA" id="ARBA00001947"/>
    </source>
</evidence>
<dbReference type="Pfam" id="PF22516">
    <property type="entry name" value="PreP_C"/>
    <property type="match status" value="1"/>
</dbReference>
<evidence type="ECO:0000313" key="9">
    <source>
        <dbReference type="Proteomes" id="UP000220922"/>
    </source>
</evidence>
<evidence type="ECO:0000256" key="4">
    <source>
        <dbReference type="ARBA" id="ARBA00022801"/>
    </source>
</evidence>
<evidence type="ECO:0000256" key="5">
    <source>
        <dbReference type="ARBA" id="ARBA00022833"/>
    </source>
</evidence>
<evidence type="ECO:0000256" key="6">
    <source>
        <dbReference type="ARBA" id="ARBA00023049"/>
    </source>
</evidence>
<dbReference type="RefSeq" id="WP_097651594.1">
    <property type="nucleotide sequence ID" value="NZ_LYXE01000063.1"/>
</dbReference>
<evidence type="ECO:0000313" key="8">
    <source>
        <dbReference type="EMBL" id="PDV99831.1"/>
    </source>
</evidence>
<keyword evidence="2" id="KW-0645">Protease</keyword>
<dbReference type="Pfam" id="PF00675">
    <property type="entry name" value="Peptidase_M16"/>
    <property type="match status" value="1"/>
</dbReference>
<dbReference type="FunFam" id="3.30.830.10:FF:000034">
    <property type="entry name" value="presequence protease 1, chloroplastic/mitochondrial"/>
    <property type="match status" value="1"/>
</dbReference>
<dbReference type="PANTHER" id="PTHR43016">
    <property type="entry name" value="PRESEQUENCE PROTEASE"/>
    <property type="match status" value="1"/>
</dbReference>
<keyword evidence="6" id="KW-0482">Metalloprotease</keyword>
<keyword evidence="5" id="KW-0862">Zinc</keyword>
<dbReference type="InterPro" id="IPR011249">
    <property type="entry name" value="Metalloenz_LuxS/M16"/>
</dbReference>
<proteinExistence type="predicted"/>
<evidence type="ECO:0000256" key="2">
    <source>
        <dbReference type="ARBA" id="ARBA00022670"/>
    </source>
</evidence>
<evidence type="ECO:0000256" key="3">
    <source>
        <dbReference type="ARBA" id="ARBA00022723"/>
    </source>
</evidence>
<comment type="cofactor">
    <cofactor evidence="1">
        <name>Zn(2+)</name>
        <dbReference type="ChEBI" id="CHEBI:29105"/>
    </cofactor>
</comment>
<protein>
    <submittedName>
        <fullName evidence="8">Peptidase M16</fullName>
    </submittedName>
</protein>
<dbReference type="GO" id="GO:0004222">
    <property type="term" value="F:metalloendopeptidase activity"/>
    <property type="evidence" value="ECO:0007669"/>
    <property type="project" value="TreeGrafter"/>
</dbReference>
<feature type="domain" description="Peptidase M16C associated" evidence="7">
    <location>
        <begin position="458"/>
        <end position="707"/>
    </location>
</feature>
<dbReference type="GO" id="GO:0046872">
    <property type="term" value="F:metal ion binding"/>
    <property type="evidence" value="ECO:0007669"/>
    <property type="project" value="UniProtKB-KW"/>
</dbReference>
<keyword evidence="4" id="KW-0378">Hydrolase</keyword>
<sequence>MTRSHDFELLRDEQITELNTRARLYRHTRTGAELLSLECDDENKCFGITFRTPPSDHTGIAHILEHSVLCGSRKYPVKKPFFELIKSSVKTFLNAMTYPDKTTYPVASTNLADFYHLVDVYLDAVFFPRITPEVLKQEGWHYELTRKDEPLSFHGVVFNEMKGQYSSPDYLLYRTSQAALFPATTYGMASGGDPKYIPDLTFEAFQNFHTTLYHPSNARIYFYGDDDPERRLELLDEYLAQFDALPIPSDVALQPRFPEPRIVEETYTAPSEESGKKGMVTINWMIGEEDDETRVLAMAILSYLLLGTPAAPLYKALTDSGLGDSLTGGGYNDGLRQHTFSVGLKGIDPTDAPAIEDLVLTTLQRLADEGFDADQLASALNTVEFSLRENNTGGFPRGLSIMLRALDTWLYDGDPLAPLRFETPLATIKAALTNGERIFEDLIRRTLLENTHRVRVMLRPDPEQAARDAAEERARLDAVQATLNDQELEQIIADTQALKIMQETPDRPEDLARIPTLTLGDLDRQGKTLPTVQLISGEVPLLYHDLFTNGIVYLDLVFDLRAVPAHLLGYVPLFARALTEMGTANEDFVRLVQRIGRDTGGIYASTSTSTHLQTGEPLGHFVIRGKATVAQTEAMLALMRDILLTVNLNDRERFRQIATRSRAMRESALVPSGNAFARKRILARLAPAEWADEQLGGISALFFVRQLVQRIDEDWPGVLADLELIRTSLINRSTMVANLTLDEANQRQVAPALAAFLGALPSTPYEPSPWPITEPGPGEGLIVPAKVNYVAKAASLYPLGLKVSGAASAITRFLNIGYYLEKVRVQGGAYGVGASFERSTGIFGAVSYRDPHLLKTLAVYDRAGDYLRTVAMDATAIERSIIGTIGDIDGYQLPDAKGYTAMMRHLNGITDAYRQNLREQILDATEADFRAFAEILDTVRDHGIIAVVGSAEAIATANREHPGLLNPVNVMG</sequence>
<dbReference type="Pfam" id="PF05193">
    <property type="entry name" value="Peptidase_M16_C"/>
    <property type="match status" value="1"/>
</dbReference>
<dbReference type="EMBL" id="LYXE01000063">
    <property type="protein sequence ID" value="PDV99831.1"/>
    <property type="molecule type" value="Genomic_DNA"/>
</dbReference>
<keyword evidence="9" id="KW-1185">Reference proteome</keyword>
<dbReference type="InterPro" id="IPR011765">
    <property type="entry name" value="Pept_M16_N"/>
</dbReference>
<dbReference type="Proteomes" id="UP000220922">
    <property type="component" value="Unassembled WGS sequence"/>
</dbReference>
<accession>A0A2H3KQR2</accession>
<dbReference type="InterPro" id="IPR007863">
    <property type="entry name" value="Peptidase_M16_C"/>
</dbReference>
<organism evidence="8 9">
    <name type="scientific">Candidatus Chloroploca asiatica</name>
    <dbReference type="NCBI Taxonomy" id="1506545"/>
    <lineage>
        <taxon>Bacteria</taxon>
        <taxon>Bacillati</taxon>
        <taxon>Chloroflexota</taxon>
        <taxon>Chloroflexia</taxon>
        <taxon>Chloroflexales</taxon>
        <taxon>Chloroflexineae</taxon>
        <taxon>Oscillochloridaceae</taxon>
        <taxon>Candidatus Chloroploca</taxon>
    </lineage>
</organism>
<dbReference type="InterPro" id="IPR013578">
    <property type="entry name" value="Peptidase_M16C_assoc"/>
</dbReference>
<dbReference type="InterPro" id="IPR055130">
    <property type="entry name" value="PreP_C"/>
</dbReference>
<dbReference type="GO" id="GO:0016485">
    <property type="term" value="P:protein processing"/>
    <property type="evidence" value="ECO:0007669"/>
    <property type="project" value="TreeGrafter"/>
</dbReference>
<dbReference type="FunFam" id="3.30.830.10:FF:000009">
    <property type="entry name" value="Presequence protease, mitochondrial"/>
    <property type="match status" value="1"/>
</dbReference>
<dbReference type="PANTHER" id="PTHR43016:SF13">
    <property type="entry name" value="PRESEQUENCE PROTEASE, MITOCHONDRIAL"/>
    <property type="match status" value="1"/>
</dbReference>
<dbReference type="SUPFAM" id="SSF63411">
    <property type="entry name" value="LuxS/MPP-like metallohydrolase"/>
    <property type="match status" value="4"/>
</dbReference>
<dbReference type="Gene3D" id="3.30.830.10">
    <property type="entry name" value="Metalloenzyme, LuxS/M16 peptidase-like"/>
    <property type="match status" value="4"/>
</dbReference>
<dbReference type="SMART" id="SM01264">
    <property type="entry name" value="M16C_associated"/>
    <property type="match status" value="1"/>
</dbReference>
<keyword evidence="3" id="KW-0479">Metal-binding</keyword>
<dbReference type="AlphaFoldDB" id="A0A2H3KQR2"/>
<evidence type="ECO:0000259" key="7">
    <source>
        <dbReference type="SMART" id="SM01264"/>
    </source>
</evidence>
<comment type="caution">
    <text evidence="8">The sequence shown here is derived from an EMBL/GenBank/DDBJ whole genome shotgun (WGS) entry which is preliminary data.</text>
</comment>
<gene>
    <name evidence="8" type="ORF">A9Q02_01050</name>
</gene>
<name>A0A2H3KQR2_9CHLR</name>
<dbReference type="Pfam" id="PF08367">
    <property type="entry name" value="M16C_assoc"/>
    <property type="match status" value="1"/>
</dbReference>
<reference evidence="8 9" key="1">
    <citation type="submission" date="2016-05" db="EMBL/GenBank/DDBJ databases">
        <authorList>
            <person name="Lavstsen T."/>
            <person name="Jespersen J.S."/>
        </authorList>
    </citation>
    <scope>NUCLEOTIDE SEQUENCE [LARGE SCALE GENOMIC DNA]</scope>
    <source>
        <strain evidence="8 9">B7-9</strain>
    </source>
</reference>